<accession>A0A0G1KV54</accession>
<organism evidence="1 2">
    <name type="scientific">Candidatus Collierbacteria bacterium GW2011_GWB2_44_22</name>
    <dbReference type="NCBI Taxonomy" id="1618387"/>
    <lineage>
        <taxon>Bacteria</taxon>
        <taxon>Candidatus Collieribacteriota</taxon>
    </lineage>
</organism>
<evidence type="ECO:0000313" key="1">
    <source>
        <dbReference type="EMBL" id="KKT51779.1"/>
    </source>
</evidence>
<protein>
    <submittedName>
        <fullName evidence="1">Uncharacterized protein</fullName>
    </submittedName>
</protein>
<dbReference type="AlphaFoldDB" id="A0A0G1KV54"/>
<comment type="caution">
    <text evidence="1">The sequence shown here is derived from an EMBL/GenBank/DDBJ whole genome shotgun (WGS) entry which is preliminary data.</text>
</comment>
<evidence type="ECO:0000313" key="2">
    <source>
        <dbReference type="Proteomes" id="UP000034006"/>
    </source>
</evidence>
<sequence>MAELGTAVKLSGGGGKMNSFVNIPKEDVVTISSVILSEMIQMAKTLGVKKGVAFVSIQKQGDETGFVRYRTINNTIQRCKRNPDDRATNYFGVAMEKLAIMMATGLKSGTFKEVKVGETPYRGGLVLVSEKYTVYVGFSGGTEDQDVEIAEQGMFVAELELNL</sequence>
<dbReference type="EMBL" id="LCIH01000008">
    <property type="protein sequence ID" value="KKT51779.1"/>
    <property type="molecule type" value="Genomic_DNA"/>
</dbReference>
<dbReference type="Proteomes" id="UP000034006">
    <property type="component" value="Unassembled WGS sequence"/>
</dbReference>
<proteinExistence type="predicted"/>
<gene>
    <name evidence="1" type="ORF">UW44_C0008G0101</name>
</gene>
<name>A0A0G1KV54_9BACT</name>
<reference evidence="1 2" key="1">
    <citation type="journal article" date="2015" name="Nature">
        <title>rRNA introns, odd ribosomes, and small enigmatic genomes across a large radiation of phyla.</title>
        <authorList>
            <person name="Brown C.T."/>
            <person name="Hug L.A."/>
            <person name="Thomas B.C."/>
            <person name="Sharon I."/>
            <person name="Castelle C.J."/>
            <person name="Singh A."/>
            <person name="Wilkins M.J."/>
            <person name="Williams K.H."/>
            <person name="Banfield J.F."/>
        </authorList>
    </citation>
    <scope>NUCLEOTIDE SEQUENCE [LARGE SCALE GENOMIC DNA]</scope>
</reference>